<name>A0AAU9SCH4_THLAR</name>
<dbReference type="AlphaFoldDB" id="A0AAU9SCH4"/>
<proteinExistence type="predicted"/>
<keyword evidence="2" id="KW-1185">Reference proteome</keyword>
<evidence type="ECO:0000313" key="1">
    <source>
        <dbReference type="EMBL" id="CAH2063577.1"/>
    </source>
</evidence>
<sequence>MALVNGWIFNVLELGIVDLDLYVSPDYDYQLLSKVLMSKTLVRLRVEGIDYLNTDVGDFSLPKLKTLYLDDVALEQVILHYDTPFDDDVSTVSTALQMLEKVASTKCKIQVISDNAFHLRCTLCHCKMDSSSSKPPFRSEDCTLPSQRSLAKLWLLVLA</sequence>
<gene>
    <name evidence="1" type="ORF">TAV2_LOCUS15487</name>
</gene>
<reference evidence="1 2" key="1">
    <citation type="submission" date="2022-03" db="EMBL/GenBank/DDBJ databases">
        <authorList>
            <person name="Nunn A."/>
            <person name="Chopra R."/>
            <person name="Nunn A."/>
            <person name="Contreras Garrido A."/>
        </authorList>
    </citation>
    <scope>NUCLEOTIDE SEQUENCE [LARGE SCALE GENOMIC DNA]</scope>
</reference>
<dbReference type="EMBL" id="OU466861">
    <property type="protein sequence ID" value="CAH2063577.1"/>
    <property type="molecule type" value="Genomic_DNA"/>
</dbReference>
<organism evidence="1 2">
    <name type="scientific">Thlaspi arvense</name>
    <name type="common">Field penny-cress</name>
    <dbReference type="NCBI Taxonomy" id="13288"/>
    <lineage>
        <taxon>Eukaryota</taxon>
        <taxon>Viridiplantae</taxon>
        <taxon>Streptophyta</taxon>
        <taxon>Embryophyta</taxon>
        <taxon>Tracheophyta</taxon>
        <taxon>Spermatophyta</taxon>
        <taxon>Magnoliopsida</taxon>
        <taxon>eudicotyledons</taxon>
        <taxon>Gunneridae</taxon>
        <taxon>Pentapetalae</taxon>
        <taxon>rosids</taxon>
        <taxon>malvids</taxon>
        <taxon>Brassicales</taxon>
        <taxon>Brassicaceae</taxon>
        <taxon>Thlaspideae</taxon>
        <taxon>Thlaspi</taxon>
    </lineage>
</organism>
<dbReference type="Proteomes" id="UP000836841">
    <property type="component" value="Chromosome 5"/>
</dbReference>
<accession>A0AAU9SCH4</accession>
<evidence type="ECO:0000313" key="2">
    <source>
        <dbReference type="Proteomes" id="UP000836841"/>
    </source>
</evidence>
<protein>
    <submittedName>
        <fullName evidence="1">Uncharacterized protein</fullName>
    </submittedName>
</protein>